<dbReference type="PRINTS" id="PR00463">
    <property type="entry name" value="EP450I"/>
</dbReference>
<dbReference type="GO" id="GO:0020037">
    <property type="term" value="F:heme binding"/>
    <property type="evidence" value="ECO:0007669"/>
    <property type="project" value="InterPro"/>
</dbReference>
<evidence type="ECO:0000256" key="2">
    <source>
        <dbReference type="ARBA" id="ARBA00010617"/>
    </source>
</evidence>
<dbReference type="SUPFAM" id="SSF48264">
    <property type="entry name" value="Cytochrome P450"/>
    <property type="match status" value="1"/>
</dbReference>
<sequence length="544" mass="63724">MNQLTFLKNQIYKIIEEITYSGIAKITGYSCIAIVVLYCGKIWHAQRIFKRMGLRTPRFAFFYGNLPEILNNTQSNTLRKWTCEFGKTYGYYEGHLPVIVTSDLDFINEVFIKQYSNFMARKIYPWQFSDNSPKMDLFLSSNKRWKRMRNIINPTFSPAKLKELIPVMAKCTQRFIHILDKNLDKEIIISDFLNRYTMDTIWNSATGMDINCQSDLNNEYMQKALDVFKDLEDLKFGFRVTSYFSEFRPFILHLMTLATYLMGKISSTNELVDPLFWLTQHIHQVIEQRKRENIRRKDFSQLLIDSRIEDSENLKKNEKIVMSKFRLDKQMSFEEIEFNLVGFLLAGFETTSSALTYSFFILANHPDEAIKLQQELDDFYCKNDQNLDINFDNVSQLEYLDMFVKEVLRMFPISSNTVNRRCMFPTEVGGLRIPVGVSVTVDVLSIHYEPAIWGPIDPEVFYPLRFSPNIKRSQSAYLPFGLGPRNCVGMRYALMEMKMALAKILFNFNIVPTESTPKKLVNFTEGTVRRPKDVIKVKLVKRIK</sequence>
<dbReference type="InterPro" id="IPR050705">
    <property type="entry name" value="Cytochrome_P450_3A"/>
</dbReference>
<evidence type="ECO:0000256" key="5">
    <source>
        <dbReference type="ARBA" id="ARBA00023002"/>
    </source>
</evidence>
<dbReference type="FunFam" id="1.10.630.10:FF:000182">
    <property type="entry name" value="Cytochrome P450 3A4"/>
    <property type="match status" value="1"/>
</dbReference>
<dbReference type="Pfam" id="PF00067">
    <property type="entry name" value="p450"/>
    <property type="match status" value="1"/>
</dbReference>
<dbReference type="InterPro" id="IPR036396">
    <property type="entry name" value="Cyt_P450_sf"/>
</dbReference>
<dbReference type="GO" id="GO:0016705">
    <property type="term" value="F:oxidoreductase activity, acting on paired donors, with incorporation or reduction of molecular oxygen"/>
    <property type="evidence" value="ECO:0007669"/>
    <property type="project" value="InterPro"/>
</dbReference>
<organism evidence="11 12">
    <name type="scientific">Brachionus plicatilis</name>
    <name type="common">Marine rotifer</name>
    <name type="synonym">Brachionus muelleri</name>
    <dbReference type="NCBI Taxonomy" id="10195"/>
    <lineage>
        <taxon>Eukaryota</taxon>
        <taxon>Metazoa</taxon>
        <taxon>Spiralia</taxon>
        <taxon>Gnathifera</taxon>
        <taxon>Rotifera</taxon>
        <taxon>Eurotatoria</taxon>
        <taxon>Monogononta</taxon>
        <taxon>Pseudotrocha</taxon>
        <taxon>Ploima</taxon>
        <taxon>Brachionidae</taxon>
        <taxon>Brachionus</taxon>
    </lineage>
</organism>
<evidence type="ECO:0000256" key="8">
    <source>
        <dbReference type="ARBA" id="ARBA00043906"/>
    </source>
</evidence>
<dbReference type="InterPro" id="IPR001128">
    <property type="entry name" value="Cyt_P450"/>
</dbReference>
<gene>
    <name evidence="11" type="ORF">BpHYR1_017422</name>
</gene>
<evidence type="ECO:0000256" key="10">
    <source>
        <dbReference type="RuleBase" id="RU000461"/>
    </source>
</evidence>
<comment type="caution">
    <text evidence="11">The sequence shown here is derived from an EMBL/GenBank/DDBJ whole genome shotgun (WGS) entry which is preliminary data.</text>
</comment>
<dbReference type="PROSITE" id="PS00086">
    <property type="entry name" value="CYTOCHROME_P450"/>
    <property type="match status" value="1"/>
</dbReference>
<evidence type="ECO:0000313" key="11">
    <source>
        <dbReference type="EMBL" id="RNA20718.1"/>
    </source>
</evidence>
<proteinExistence type="inferred from homology"/>
<keyword evidence="7 10" id="KW-0503">Monooxygenase</keyword>
<evidence type="ECO:0000256" key="9">
    <source>
        <dbReference type="PIRSR" id="PIRSR602401-1"/>
    </source>
</evidence>
<keyword evidence="6 9" id="KW-0408">Iron</keyword>
<keyword evidence="4 9" id="KW-0479">Metal-binding</keyword>
<evidence type="ECO:0000256" key="1">
    <source>
        <dbReference type="ARBA" id="ARBA00001971"/>
    </source>
</evidence>
<dbReference type="InterPro" id="IPR002401">
    <property type="entry name" value="Cyt_P450_E_grp-I"/>
</dbReference>
<dbReference type="PANTHER" id="PTHR24302">
    <property type="entry name" value="CYTOCHROME P450 FAMILY 3"/>
    <property type="match status" value="1"/>
</dbReference>
<evidence type="ECO:0000256" key="7">
    <source>
        <dbReference type="ARBA" id="ARBA00023033"/>
    </source>
</evidence>
<dbReference type="OrthoDB" id="2789670at2759"/>
<keyword evidence="12" id="KW-1185">Reference proteome</keyword>
<comment type="similarity">
    <text evidence="2 10">Belongs to the cytochrome P450 family.</text>
</comment>
<dbReference type="EMBL" id="REGN01003797">
    <property type="protein sequence ID" value="RNA20718.1"/>
    <property type="molecule type" value="Genomic_DNA"/>
</dbReference>
<dbReference type="AlphaFoldDB" id="A0A3M7RBT3"/>
<keyword evidence="3 9" id="KW-0349">Heme</keyword>
<dbReference type="Proteomes" id="UP000276133">
    <property type="component" value="Unassembled WGS sequence"/>
</dbReference>
<dbReference type="STRING" id="10195.A0A3M7RBT3"/>
<name>A0A3M7RBT3_BRAPC</name>
<evidence type="ECO:0000256" key="3">
    <source>
        <dbReference type="ARBA" id="ARBA00022617"/>
    </source>
</evidence>
<evidence type="ECO:0000256" key="4">
    <source>
        <dbReference type="ARBA" id="ARBA00022723"/>
    </source>
</evidence>
<reference evidence="11 12" key="1">
    <citation type="journal article" date="2018" name="Sci. Rep.">
        <title>Genomic signatures of local adaptation to the degree of environmental predictability in rotifers.</title>
        <authorList>
            <person name="Franch-Gras L."/>
            <person name="Hahn C."/>
            <person name="Garcia-Roger E.M."/>
            <person name="Carmona M.J."/>
            <person name="Serra M."/>
            <person name="Gomez A."/>
        </authorList>
    </citation>
    <scope>NUCLEOTIDE SEQUENCE [LARGE SCALE GENOMIC DNA]</scope>
    <source>
        <strain evidence="11">HYR1</strain>
    </source>
</reference>
<feature type="binding site" description="axial binding residue" evidence="9">
    <location>
        <position position="487"/>
    </location>
    <ligand>
        <name>heme</name>
        <dbReference type="ChEBI" id="CHEBI:30413"/>
    </ligand>
    <ligandPart>
        <name>Fe</name>
        <dbReference type="ChEBI" id="CHEBI:18248"/>
    </ligandPart>
</feature>
<comment type="cofactor">
    <cofactor evidence="1 9">
        <name>heme</name>
        <dbReference type="ChEBI" id="CHEBI:30413"/>
    </cofactor>
</comment>
<dbReference type="GO" id="GO:0005506">
    <property type="term" value="F:iron ion binding"/>
    <property type="evidence" value="ECO:0007669"/>
    <property type="project" value="InterPro"/>
</dbReference>
<keyword evidence="5 10" id="KW-0560">Oxidoreductase</keyword>
<dbReference type="PRINTS" id="PR00385">
    <property type="entry name" value="P450"/>
</dbReference>
<dbReference type="PANTHER" id="PTHR24302:SF15">
    <property type="entry name" value="FATTY-ACID PEROXYGENASE"/>
    <property type="match status" value="1"/>
</dbReference>
<dbReference type="Gene3D" id="1.10.630.10">
    <property type="entry name" value="Cytochrome P450"/>
    <property type="match status" value="1"/>
</dbReference>
<comment type="function">
    <text evidence="8">Cytochromes P450 are a group of heme-thiolate monooxygenases. They oxidize a variety of structurally unrelated compounds, including steroids, fatty acids, and xenobiotics.</text>
</comment>
<dbReference type="InterPro" id="IPR017972">
    <property type="entry name" value="Cyt_P450_CS"/>
</dbReference>
<dbReference type="GO" id="GO:0008395">
    <property type="term" value="F:steroid hydroxylase activity"/>
    <property type="evidence" value="ECO:0007669"/>
    <property type="project" value="TreeGrafter"/>
</dbReference>
<evidence type="ECO:0000313" key="12">
    <source>
        <dbReference type="Proteomes" id="UP000276133"/>
    </source>
</evidence>
<protein>
    <submittedName>
        <fullName evidence="11">Cytochrome P450</fullName>
    </submittedName>
</protein>
<evidence type="ECO:0000256" key="6">
    <source>
        <dbReference type="ARBA" id="ARBA00023004"/>
    </source>
</evidence>
<accession>A0A3M7RBT3</accession>